<evidence type="ECO:0000256" key="3">
    <source>
        <dbReference type="ARBA" id="ARBA00022771"/>
    </source>
</evidence>
<dbReference type="Pfam" id="PF13589">
    <property type="entry name" value="HATPase_c_3"/>
    <property type="match status" value="1"/>
</dbReference>
<evidence type="ECO:0000256" key="7">
    <source>
        <dbReference type="SAM" id="MobiDB-lite"/>
    </source>
</evidence>
<comment type="caution">
    <text evidence="9">The sequence shown here is derived from an EMBL/GenBank/DDBJ whole genome shotgun (WGS) entry which is preliminary data.</text>
</comment>
<dbReference type="CDD" id="cd16931">
    <property type="entry name" value="HATPase_MORC-like"/>
    <property type="match status" value="1"/>
</dbReference>
<dbReference type="PANTHER" id="PTHR23336:SF76">
    <property type="entry name" value="MORC S5 DOMAIN-CONTAINING PROTEIN"/>
    <property type="match status" value="1"/>
</dbReference>
<dbReference type="PROSITE" id="PS51050">
    <property type="entry name" value="ZF_CW"/>
    <property type="match status" value="1"/>
</dbReference>
<evidence type="ECO:0000256" key="2">
    <source>
        <dbReference type="ARBA" id="ARBA00022723"/>
    </source>
</evidence>
<feature type="compositionally biased region" description="Basic and acidic residues" evidence="7">
    <location>
        <begin position="641"/>
        <end position="680"/>
    </location>
</feature>
<evidence type="ECO:0000313" key="10">
    <source>
        <dbReference type="Proteomes" id="UP001186944"/>
    </source>
</evidence>
<dbReference type="EMBL" id="VSWD01000007">
    <property type="protein sequence ID" value="KAK3098623.1"/>
    <property type="molecule type" value="Genomic_DNA"/>
</dbReference>
<keyword evidence="6" id="KW-0539">Nucleus</keyword>
<comment type="subcellular location">
    <subcellularLocation>
        <location evidence="1">Nucleus</location>
    </subcellularLocation>
</comment>
<keyword evidence="5" id="KW-0175">Coiled coil</keyword>
<keyword evidence="4" id="KW-0862">Zinc</keyword>
<sequence length="727" mass="83425">NYSFCSLQVSPSYLHSNSTSHTWAFSAIAELIDNAYDPDVNASELWIDKRDINNIRCLTFLDNGNGMNPDKLHKMLSFGYCEKVSVGNHVPIGHYGNGFKSGSMRLGKDAIVFTRQAHTMSVGLLSQTYLTNIKAETHRSNNIDTTNNLKAITSHSIFRDEKDLLYELEAMEKLGTGTKIIVYSMTRTQDGNYELDFSSDLQDIRNPDTHIMDYSTIHRAIGQKSPKFMTSLREYCSILYLKPRMKIIIRGKKVKTRLISKSLSQTETDVYKPTWSQKPIPIKFGFSRSKNPEDYGIMFYHRNRLIRAYEKVGYQNQPNDLGVGVVGVVQADFLTPTHNKQDFSRDEKYNAFKTTVGVKLNDYWNEKRGEGTPSTAAKVIPEDDWTWAQCDNCLKWRRLPLGFRSEDLPDKWFCHMNPVAQFNRCDIDEEPEDEDEALQAPTYKKTYKKRENERKLQIKLQEKQKSQAREMALIAKENFLRRKEMDLNKRNSVVSSSSPSKSSTAHNNQELHKKAKEQERLIKKLQRQQKEQDRRNKEVLNTLKNKELPGLEKQIANIIQGTSSSAVSSTSSNNKKKGEIHVKTEDGDYITIVNNEVEEAQSPDTSNIVDLTLDSDNEDIPPSPKRRKKSGDKSPSSPVDVKPDVTKINKKIQEAKSSTHKEQSTQTVKTEHDRDLEKSLNRSRRRLSDLQHNVYKLLKMIVPDEDIGTVDNIDEIVREMIKHNETS</sequence>
<dbReference type="InterPro" id="IPR036890">
    <property type="entry name" value="HATPase_C_sf"/>
</dbReference>
<keyword evidence="3" id="KW-0863">Zinc-finger</keyword>
<evidence type="ECO:0000256" key="5">
    <source>
        <dbReference type="ARBA" id="ARBA00023054"/>
    </source>
</evidence>
<feature type="compositionally biased region" description="Basic and acidic residues" evidence="7">
    <location>
        <begin position="509"/>
        <end position="545"/>
    </location>
</feature>
<organism evidence="9 10">
    <name type="scientific">Pinctada imbricata</name>
    <name type="common">Atlantic pearl-oyster</name>
    <name type="synonym">Pinctada martensii</name>
    <dbReference type="NCBI Taxonomy" id="66713"/>
    <lineage>
        <taxon>Eukaryota</taxon>
        <taxon>Metazoa</taxon>
        <taxon>Spiralia</taxon>
        <taxon>Lophotrochozoa</taxon>
        <taxon>Mollusca</taxon>
        <taxon>Bivalvia</taxon>
        <taxon>Autobranchia</taxon>
        <taxon>Pteriomorphia</taxon>
        <taxon>Pterioida</taxon>
        <taxon>Pterioidea</taxon>
        <taxon>Pteriidae</taxon>
        <taxon>Pinctada</taxon>
    </lineage>
</organism>
<accession>A0AA89BWC0</accession>
<name>A0AA89BWC0_PINIB</name>
<feature type="non-terminal residue" evidence="9">
    <location>
        <position position="1"/>
    </location>
</feature>
<keyword evidence="2" id="KW-0479">Metal-binding</keyword>
<feature type="domain" description="CW-type" evidence="8">
    <location>
        <begin position="379"/>
        <end position="433"/>
    </location>
</feature>
<proteinExistence type="predicted"/>
<feature type="region of interest" description="Disordered" evidence="7">
    <location>
        <begin position="485"/>
        <end position="545"/>
    </location>
</feature>
<keyword evidence="10" id="KW-1185">Reference proteome</keyword>
<protein>
    <recommendedName>
        <fullName evidence="8">CW-type domain-containing protein</fullName>
    </recommendedName>
</protein>
<dbReference type="Proteomes" id="UP001186944">
    <property type="component" value="Unassembled WGS sequence"/>
</dbReference>
<dbReference type="Gene3D" id="3.30.565.10">
    <property type="entry name" value="Histidine kinase-like ATPase, C-terminal domain"/>
    <property type="match status" value="1"/>
</dbReference>
<dbReference type="Pfam" id="PF07496">
    <property type="entry name" value="zf-CW"/>
    <property type="match status" value="1"/>
</dbReference>
<evidence type="ECO:0000256" key="6">
    <source>
        <dbReference type="ARBA" id="ARBA00023242"/>
    </source>
</evidence>
<evidence type="ECO:0000256" key="1">
    <source>
        <dbReference type="ARBA" id="ARBA00004123"/>
    </source>
</evidence>
<dbReference type="GO" id="GO:0008270">
    <property type="term" value="F:zinc ion binding"/>
    <property type="evidence" value="ECO:0007669"/>
    <property type="project" value="UniProtKB-KW"/>
</dbReference>
<evidence type="ECO:0000313" key="9">
    <source>
        <dbReference type="EMBL" id="KAK3098623.1"/>
    </source>
</evidence>
<dbReference type="GO" id="GO:0005634">
    <property type="term" value="C:nucleus"/>
    <property type="evidence" value="ECO:0007669"/>
    <property type="project" value="UniProtKB-SubCell"/>
</dbReference>
<dbReference type="Gene3D" id="3.30.40.100">
    <property type="match status" value="1"/>
</dbReference>
<dbReference type="SUPFAM" id="SSF55874">
    <property type="entry name" value="ATPase domain of HSP90 chaperone/DNA topoisomerase II/histidine kinase"/>
    <property type="match status" value="1"/>
</dbReference>
<dbReference type="Pfam" id="PF17942">
    <property type="entry name" value="Morc6_S5"/>
    <property type="match status" value="1"/>
</dbReference>
<dbReference type="InterPro" id="IPR041006">
    <property type="entry name" value="Morc_S5"/>
</dbReference>
<dbReference type="AlphaFoldDB" id="A0AA89BWC0"/>
<evidence type="ECO:0000256" key="4">
    <source>
        <dbReference type="ARBA" id="ARBA00022833"/>
    </source>
</evidence>
<gene>
    <name evidence="9" type="ORF">FSP39_021296</name>
</gene>
<feature type="region of interest" description="Disordered" evidence="7">
    <location>
        <begin position="596"/>
        <end position="684"/>
    </location>
</feature>
<dbReference type="GO" id="GO:0016887">
    <property type="term" value="F:ATP hydrolysis activity"/>
    <property type="evidence" value="ECO:0007669"/>
    <property type="project" value="InterPro"/>
</dbReference>
<feature type="compositionally biased region" description="Low complexity" evidence="7">
    <location>
        <begin position="492"/>
        <end position="503"/>
    </location>
</feature>
<dbReference type="InterPro" id="IPR045261">
    <property type="entry name" value="MORC_ATPase"/>
</dbReference>
<dbReference type="PANTHER" id="PTHR23336">
    <property type="entry name" value="ZINC FINGER CW-TYPE COILED-COIL DOMAIN PROTEIN 3"/>
    <property type="match status" value="1"/>
</dbReference>
<reference evidence="9" key="1">
    <citation type="submission" date="2019-08" db="EMBL/GenBank/DDBJ databases">
        <title>The improved chromosome-level genome for the pearl oyster Pinctada fucata martensii using PacBio sequencing and Hi-C.</title>
        <authorList>
            <person name="Zheng Z."/>
        </authorList>
    </citation>
    <scope>NUCLEOTIDE SEQUENCE</scope>
    <source>
        <strain evidence="9">ZZ-2019</strain>
        <tissue evidence="9">Adductor muscle</tissue>
    </source>
</reference>
<evidence type="ECO:0000259" key="8">
    <source>
        <dbReference type="PROSITE" id="PS51050"/>
    </source>
</evidence>
<dbReference type="InterPro" id="IPR011124">
    <property type="entry name" value="Znf_CW"/>
</dbReference>